<evidence type="ECO:0000313" key="2">
    <source>
        <dbReference type="EMBL" id="RAL09905.1"/>
    </source>
</evidence>
<accession>A0A395HRF4</accession>
<reference evidence="2 3" key="1">
    <citation type="submission" date="2018-02" db="EMBL/GenBank/DDBJ databases">
        <title>The genomes of Aspergillus section Nigri reveals drivers in fungal speciation.</title>
        <authorList>
            <consortium name="DOE Joint Genome Institute"/>
            <person name="Vesth T.C."/>
            <person name="Nybo J."/>
            <person name="Theobald S."/>
            <person name="Brandl J."/>
            <person name="Frisvad J.C."/>
            <person name="Nielsen K.F."/>
            <person name="Lyhne E.K."/>
            <person name="Kogle M.E."/>
            <person name="Kuo A."/>
            <person name="Riley R."/>
            <person name="Clum A."/>
            <person name="Nolan M."/>
            <person name="Lipzen A."/>
            <person name="Salamov A."/>
            <person name="Henrissat B."/>
            <person name="Wiebenga A."/>
            <person name="De vries R.P."/>
            <person name="Grigoriev I.V."/>
            <person name="Mortensen U.H."/>
            <person name="Andersen M.R."/>
            <person name="Baker S.E."/>
        </authorList>
    </citation>
    <scope>NUCLEOTIDE SEQUENCE [LARGE SCALE GENOMIC DNA]</scope>
    <source>
        <strain evidence="2 3">CBS 101889</strain>
    </source>
</reference>
<dbReference type="AlphaFoldDB" id="A0A395HRF4"/>
<organism evidence="2 3">
    <name type="scientific">Aspergillus homomorphus (strain CBS 101889)</name>
    <dbReference type="NCBI Taxonomy" id="1450537"/>
    <lineage>
        <taxon>Eukaryota</taxon>
        <taxon>Fungi</taxon>
        <taxon>Dikarya</taxon>
        <taxon>Ascomycota</taxon>
        <taxon>Pezizomycotina</taxon>
        <taxon>Eurotiomycetes</taxon>
        <taxon>Eurotiomycetidae</taxon>
        <taxon>Eurotiales</taxon>
        <taxon>Aspergillaceae</taxon>
        <taxon>Aspergillus</taxon>
        <taxon>Aspergillus subgen. Circumdati</taxon>
    </lineage>
</organism>
<dbReference type="OrthoDB" id="5410795at2759"/>
<dbReference type="RefSeq" id="XP_025549059.1">
    <property type="nucleotide sequence ID" value="XM_025696435.1"/>
</dbReference>
<keyword evidence="3" id="KW-1185">Reference proteome</keyword>
<evidence type="ECO:0000313" key="3">
    <source>
        <dbReference type="Proteomes" id="UP000248961"/>
    </source>
</evidence>
<evidence type="ECO:0000256" key="1">
    <source>
        <dbReference type="SAM" id="MobiDB-lite"/>
    </source>
</evidence>
<dbReference type="GeneID" id="37200724"/>
<protein>
    <submittedName>
        <fullName evidence="2">Uncharacterized protein</fullName>
    </submittedName>
</protein>
<dbReference type="Proteomes" id="UP000248961">
    <property type="component" value="Unassembled WGS sequence"/>
</dbReference>
<feature type="region of interest" description="Disordered" evidence="1">
    <location>
        <begin position="228"/>
        <end position="255"/>
    </location>
</feature>
<dbReference type="VEuPathDB" id="FungiDB:BO97DRAFT_416378"/>
<name>A0A395HRF4_ASPHC</name>
<proteinExistence type="predicted"/>
<gene>
    <name evidence="2" type="ORF">BO97DRAFT_416378</name>
</gene>
<sequence length="332" mass="37573">MDNTYKIFQSRVVLTLAKIRALPMTKMWLETLRNVKDVEFARLMARYTPTPVKELLDREHTSPRRAPLGVRGLGHGAGIGTPWTKDATHGPEWEGNDGDIEPIRLDCLLVEAVFAGMPGAYCRHTDLQSACVYGPSNEVYTWNGACTHSCLLKTQRCPGKNKQRSKAKEYQNNKITRYMDIRKNGQPPASLAPKRKTKASCLPGPCSAAVAATEKQLKEELEEKLGMNEAGEVGELDLQKRPNLSATGKESPQAKAERLEAQRLYHKAWRTTMSPEDQEKYRERGRVNMQQWRRRNALTNISYIHRVTVLYGRNIILASFSTLKSFLWSLAD</sequence>
<dbReference type="EMBL" id="KZ824299">
    <property type="protein sequence ID" value="RAL09905.1"/>
    <property type="molecule type" value="Genomic_DNA"/>
</dbReference>